<comment type="caution">
    <text evidence="1">The sequence shown here is derived from an EMBL/GenBank/DDBJ whole genome shotgun (WGS) entry which is preliminary data.</text>
</comment>
<gene>
    <name evidence="1" type="ORF">KKP3000_001487</name>
</gene>
<protein>
    <submittedName>
        <fullName evidence="1">Uncharacterized protein</fullName>
    </submittedName>
</protein>
<organism evidence="1 2">
    <name type="scientific">Alicyclobacillus fastidiosus</name>
    <dbReference type="NCBI Taxonomy" id="392011"/>
    <lineage>
        <taxon>Bacteria</taxon>
        <taxon>Bacillati</taxon>
        <taxon>Bacillota</taxon>
        <taxon>Bacilli</taxon>
        <taxon>Bacillales</taxon>
        <taxon>Alicyclobacillaceae</taxon>
        <taxon>Alicyclobacillus</taxon>
    </lineage>
</organism>
<dbReference type="Proteomes" id="UP001579974">
    <property type="component" value="Unassembled WGS sequence"/>
</dbReference>
<name>A0ABV5ABP5_9BACL</name>
<dbReference type="EMBL" id="JBDXSU010000001">
    <property type="protein sequence ID" value="MFB5189047.1"/>
    <property type="molecule type" value="Genomic_DNA"/>
</dbReference>
<proteinExistence type="predicted"/>
<dbReference type="RefSeq" id="WP_275475867.1">
    <property type="nucleotide sequence ID" value="NZ_CP162940.1"/>
</dbReference>
<evidence type="ECO:0000313" key="2">
    <source>
        <dbReference type="Proteomes" id="UP001579974"/>
    </source>
</evidence>
<sequence length="46" mass="5260">MQDTSNAPSVLEIAAFVTRYLMALDIPDEAKREALRMATQEFEEEK</sequence>
<accession>A0ABV5ABP5</accession>
<keyword evidence="2" id="KW-1185">Reference proteome</keyword>
<evidence type="ECO:0000313" key="1">
    <source>
        <dbReference type="EMBL" id="MFB5189047.1"/>
    </source>
</evidence>
<reference evidence="1 2" key="1">
    <citation type="journal article" date="2024" name="Int. J. Mol. Sci.">
        <title>Exploration of Alicyclobacillus spp. Genome in Search of Antibiotic Resistance.</title>
        <authorList>
            <person name="Bucka-Kolendo J."/>
            <person name="Kiousi D.E."/>
            <person name="Dekowska A."/>
            <person name="Mikolajczuk-Szczyrba A."/>
            <person name="Karadedos D.M."/>
            <person name="Michael P."/>
            <person name="Galanis A."/>
            <person name="Sokolowska B."/>
        </authorList>
    </citation>
    <scope>NUCLEOTIDE SEQUENCE [LARGE SCALE GENOMIC DNA]</scope>
    <source>
        <strain evidence="1 2">KKP 3000</strain>
    </source>
</reference>